<dbReference type="InterPro" id="IPR043837">
    <property type="entry name" value="Mtf2-like_C"/>
</dbReference>
<dbReference type="Pfam" id="PF19189">
    <property type="entry name" value="Mtf2"/>
    <property type="match status" value="1"/>
</dbReference>
<protein>
    <recommendedName>
        <fullName evidence="2">Mtf2-like C-terminal domain-containing protein</fullName>
    </recommendedName>
</protein>
<dbReference type="GO" id="GO:0005739">
    <property type="term" value="C:mitochondrion"/>
    <property type="evidence" value="ECO:0007669"/>
    <property type="project" value="InterPro"/>
</dbReference>
<proteinExistence type="predicted"/>
<organism evidence="3 4">
    <name type="scientific">Paraphoma chrysanthemicola</name>
    <dbReference type="NCBI Taxonomy" id="798071"/>
    <lineage>
        <taxon>Eukaryota</taxon>
        <taxon>Fungi</taxon>
        <taxon>Dikarya</taxon>
        <taxon>Ascomycota</taxon>
        <taxon>Pezizomycotina</taxon>
        <taxon>Dothideomycetes</taxon>
        <taxon>Pleosporomycetidae</taxon>
        <taxon>Pleosporales</taxon>
        <taxon>Pleosporineae</taxon>
        <taxon>Phaeosphaeriaceae</taxon>
        <taxon>Paraphoma</taxon>
    </lineage>
</organism>
<evidence type="ECO:0000313" key="3">
    <source>
        <dbReference type="EMBL" id="KAH7091222.1"/>
    </source>
</evidence>
<evidence type="ECO:0000256" key="1">
    <source>
        <dbReference type="SAM" id="MobiDB-lite"/>
    </source>
</evidence>
<name>A0A8K0W2G8_9PLEO</name>
<keyword evidence="4" id="KW-1185">Reference proteome</keyword>
<feature type="domain" description="Mtf2-like C-terminal" evidence="2">
    <location>
        <begin position="196"/>
        <end position="386"/>
    </location>
</feature>
<evidence type="ECO:0000259" key="2">
    <source>
        <dbReference type="Pfam" id="PF19189"/>
    </source>
</evidence>
<dbReference type="EMBL" id="JAGMVJ010000004">
    <property type="protein sequence ID" value="KAH7091222.1"/>
    <property type="molecule type" value="Genomic_DNA"/>
</dbReference>
<dbReference type="PANTHER" id="PTHR39468">
    <property type="entry name" value="CHROMOSOME 7, WHOLE GENOME SHOTGUN SEQUENCE"/>
    <property type="match status" value="1"/>
</dbReference>
<feature type="region of interest" description="Disordered" evidence="1">
    <location>
        <begin position="231"/>
        <end position="270"/>
    </location>
</feature>
<feature type="region of interest" description="Disordered" evidence="1">
    <location>
        <begin position="145"/>
        <end position="184"/>
    </location>
</feature>
<accession>A0A8K0W2G8</accession>
<dbReference type="Proteomes" id="UP000813461">
    <property type="component" value="Unassembled WGS sequence"/>
</dbReference>
<evidence type="ECO:0000313" key="4">
    <source>
        <dbReference type="Proteomes" id="UP000813461"/>
    </source>
</evidence>
<sequence>MSLCLHIRRAFSRTQSRNLNTLLPFLYQTATIQQCPSATRPTTRRKIHTPSKPADDIPFADAHGDLPPVIENAHTKTTITGSERAAFEKLYKTFNTQGQGRKNDKNREHEELDQIADEYYEDDEDSSGKSLDKVFDAVLQGTVRAKRATSRTTPSEVTPAGTKRLTKEGAETSQNKKQLAMKAERDRVKKLRLEERDRVDRLLKNAQTDTQLWQTLEREVLDQIRTLDLDGTGSKSSLSKTKERSIPAQVARKGRTKTSTPEDKPKGPQTITVDKRILFPNYPHHLLTALIALRTNFPGSPLPLTILPTIKFLGRSSYALGATTLLYRHLLRTAWLQQASYTLIDNLLADMETNVIEFDSGILEVLEAIIKEYEMARSGRLGKEMQLVYGMEMWGEGVKKIKTWRNVVAERLGIKDEMAAKGIQWTERRIKDGTRKVQGFQARRAEEQVPLVEGVNGTPDSTFTSKQPATVADDIPFVDDSDVKFKSEDLVEEANDGLPENHTTDHIPEPPIKVLL</sequence>
<dbReference type="OrthoDB" id="2444174at2759"/>
<reference evidence="3" key="1">
    <citation type="journal article" date="2021" name="Nat. Commun.">
        <title>Genetic determinants of endophytism in the Arabidopsis root mycobiome.</title>
        <authorList>
            <person name="Mesny F."/>
            <person name="Miyauchi S."/>
            <person name="Thiergart T."/>
            <person name="Pickel B."/>
            <person name="Atanasova L."/>
            <person name="Karlsson M."/>
            <person name="Huettel B."/>
            <person name="Barry K.W."/>
            <person name="Haridas S."/>
            <person name="Chen C."/>
            <person name="Bauer D."/>
            <person name="Andreopoulos W."/>
            <person name="Pangilinan J."/>
            <person name="LaButti K."/>
            <person name="Riley R."/>
            <person name="Lipzen A."/>
            <person name="Clum A."/>
            <person name="Drula E."/>
            <person name="Henrissat B."/>
            <person name="Kohler A."/>
            <person name="Grigoriev I.V."/>
            <person name="Martin F.M."/>
            <person name="Hacquard S."/>
        </authorList>
    </citation>
    <scope>NUCLEOTIDE SEQUENCE</scope>
    <source>
        <strain evidence="3">MPI-SDFR-AT-0120</strain>
    </source>
</reference>
<dbReference type="AlphaFoldDB" id="A0A8K0W2G8"/>
<comment type="caution">
    <text evidence="3">The sequence shown here is derived from an EMBL/GenBank/DDBJ whole genome shotgun (WGS) entry which is preliminary data.</text>
</comment>
<feature type="region of interest" description="Disordered" evidence="1">
    <location>
        <begin position="37"/>
        <end position="59"/>
    </location>
</feature>
<dbReference type="PANTHER" id="PTHR39468:SF1">
    <property type="entry name" value="MTF2-LIKE C-TERMINAL DOMAIN-CONTAINING PROTEIN"/>
    <property type="match status" value="1"/>
</dbReference>
<dbReference type="InterPro" id="IPR040009">
    <property type="entry name" value="Mtf2/C5D6.12-like"/>
</dbReference>
<gene>
    <name evidence="3" type="ORF">FB567DRAFT_518219</name>
</gene>